<sequence length="204" mass="22589">MNEKSPQKESAVDMAFIGKQEGASITRGYVPLADKSQSGVTIATGFDIGQQSNLDMLRADLRDRLTPYLHLKGADAKAFLQKHPLEISVADAKAIDDAYETQFIHTLMTKYDKATSLLFAKLPTERVIPFADLPAGVQTAIASVAFQYGDLATRTPIFWGQVTQRKWADAIATLEDFHDIYHDRRKAEAALMRADKPADDRSNS</sequence>
<dbReference type="Proteomes" id="UP000070516">
    <property type="component" value="Chromosome"/>
</dbReference>
<dbReference type="GO" id="GO:0042742">
    <property type="term" value="P:defense response to bacterium"/>
    <property type="evidence" value="ECO:0007669"/>
    <property type="project" value="UniProtKB-KW"/>
</dbReference>
<accession>A0A127I4X5</accession>
<dbReference type="InterPro" id="IPR031922">
    <property type="entry name" value="Pesticin_C"/>
</dbReference>
<dbReference type="InterPro" id="IPR023346">
    <property type="entry name" value="Lysozyme-like_dom_sf"/>
</dbReference>
<feature type="domain" description="Pesticin C-terminal" evidence="3">
    <location>
        <begin position="12"/>
        <end position="167"/>
    </location>
</feature>
<gene>
    <name evidence="4" type="ORF">AYR47_27920</name>
</gene>
<evidence type="ECO:0000259" key="3">
    <source>
        <dbReference type="Pfam" id="PF16754"/>
    </source>
</evidence>
<dbReference type="KEGG" id="pazo:AYR47_27920"/>
<organism evidence="4 5">
    <name type="scientific">Pseudomonas azotoformans</name>
    <dbReference type="NCBI Taxonomy" id="47878"/>
    <lineage>
        <taxon>Bacteria</taxon>
        <taxon>Pseudomonadati</taxon>
        <taxon>Pseudomonadota</taxon>
        <taxon>Gammaproteobacteria</taxon>
        <taxon>Pseudomonadales</taxon>
        <taxon>Pseudomonadaceae</taxon>
        <taxon>Pseudomonas</taxon>
    </lineage>
</organism>
<dbReference type="SUPFAM" id="SSF53955">
    <property type="entry name" value="Lysozyme-like"/>
    <property type="match status" value="1"/>
</dbReference>
<keyword evidence="2" id="KW-0081">Bacteriolytic enzyme</keyword>
<protein>
    <submittedName>
        <fullName evidence="4">Peptidase</fullName>
    </submittedName>
</protein>
<reference evidence="4 5" key="1">
    <citation type="submission" date="2016-02" db="EMBL/GenBank/DDBJ databases">
        <title>Complete genome sequence of Pseudomonas azotoformans S4.</title>
        <authorList>
            <person name="Fang Y."/>
            <person name="Wu L."/>
            <person name="Feng G."/>
        </authorList>
    </citation>
    <scope>NUCLEOTIDE SEQUENCE [LARGE SCALE GENOMIC DNA]</scope>
    <source>
        <strain evidence="4 5">S4</strain>
    </source>
</reference>
<dbReference type="EMBL" id="CP014546">
    <property type="protein sequence ID" value="AMN81896.1"/>
    <property type="molecule type" value="Genomic_DNA"/>
</dbReference>
<evidence type="ECO:0000313" key="4">
    <source>
        <dbReference type="EMBL" id="AMN81896.1"/>
    </source>
</evidence>
<dbReference type="AlphaFoldDB" id="A0A127I4X5"/>
<proteinExistence type="predicted"/>
<evidence type="ECO:0000256" key="2">
    <source>
        <dbReference type="ARBA" id="ARBA00022638"/>
    </source>
</evidence>
<dbReference type="GO" id="GO:0003796">
    <property type="term" value="F:lysozyme activity"/>
    <property type="evidence" value="ECO:0007669"/>
    <property type="project" value="InterPro"/>
</dbReference>
<evidence type="ECO:0000313" key="5">
    <source>
        <dbReference type="Proteomes" id="UP000070516"/>
    </source>
</evidence>
<dbReference type="CDD" id="cd16902">
    <property type="entry name" value="pesticin_lyz"/>
    <property type="match status" value="1"/>
</dbReference>
<dbReference type="RefSeq" id="WP_061449116.1">
    <property type="nucleotide sequence ID" value="NZ_CP014546.1"/>
</dbReference>
<dbReference type="GO" id="GO:0031640">
    <property type="term" value="P:killing of cells of another organism"/>
    <property type="evidence" value="ECO:0007669"/>
    <property type="project" value="UniProtKB-KW"/>
</dbReference>
<dbReference type="InterPro" id="IPR023347">
    <property type="entry name" value="Lysozyme_dom_sf"/>
</dbReference>
<name>A0A127I4X5_PSEAZ</name>
<keyword evidence="1" id="KW-0929">Antimicrobial</keyword>
<evidence type="ECO:0000256" key="1">
    <source>
        <dbReference type="ARBA" id="ARBA00022529"/>
    </source>
</evidence>
<dbReference type="Pfam" id="PF16754">
    <property type="entry name" value="Pesticin"/>
    <property type="match status" value="1"/>
</dbReference>
<dbReference type="Gene3D" id="1.10.530.40">
    <property type="match status" value="1"/>
</dbReference>